<dbReference type="EMBL" id="JAMKFB020000023">
    <property type="protein sequence ID" value="KAL0159083.1"/>
    <property type="molecule type" value="Genomic_DNA"/>
</dbReference>
<protein>
    <submittedName>
        <fullName evidence="1">Uncharacterized protein</fullName>
    </submittedName>
</protein>
<evidence type="ECO:0000313" key="1">
    <source>
        <dbReference type="EMBL" id="KAL0159083.1"/>
    </source>
</evidence>
<proteinExistence type="predicted"/>
<organism evidence="1 2">
    <name type="scientific">Cirrhinus mrigala</name>
    <name type="common">Mrigala</name>
    <dbReference type="NCBI Taxonomy" id="683832"/>
    <lineage>
        <taxon>Eukaryota</taxon>
        <taxon>Metazoa</taxon>
        <taxon>Chordata</taxon>
        <taxon>Craniata</taxon>
        <taxon>Vertebrata</taxon>
        <taxon>Euteleostomi</taxon>
        <taxon>Actinopterygii</taxon>
        <taxon>Neopterygii</taxon>
        <taxon>Teleostei</taxon>
        <taxon>Ostariophysi</taxon>
        <taxon>Cypriniformes</taxon>
        <taxon>Cyprinidae</taxon>
        <taxon>Labeoninae</taxon>
        <taxon>Labeonini</taxon>
        <taxon>Cirrhinus</taxon>
    </lineage>
</organism>
<accession>A0ABD0NAJ0</accession>
<gene>
    <name evidence="1" type="ORF">M9458_047159</name>
</gene>
<reference evidence="1 2" key="1">
    <citation type="submission" date="2024-05" db="EMBL/GenBank/DDBJ databases">
        <title>Genome sequencing and assembly of Indian major carp, Cirrhinus mrigala (Hamilton, 1822).</title>
        <authorList>
            <person name="Mohindra V."/>
            <person name="Chowdhury L.M."/>
            <person name="Lal K."/>
            <person name="Jena J.K."/>
        </authorList>
    </citation>
    <scope>NUCLEOTIDE SEQUENCE [LARGE SCALE GENOMIC DNA]</scope>
    <source>
        <strain evidence="1">CM1030</strain>
        <tissue evidence="1">Blood</tissue>
    </source>
</reference>
<dbReference type="Proteomes" id="UP001529510">
    <property type="component" value="Unassembled WGS sequence"/>
</dbReference>
<comment type="caution">
    <text evidence="1">The sequence shown here is derived from an EMBL/GenBank/DDBJ whole genome shotgun (WGS) entry which is preliminary data.</text>
</comment>
<evidence type="ECO:0000313" key="2">
    <source>
        <dbReference type="Proteomes" id="UP001529510"/>
    </source>
</evidence>
<name>A0ABD0NAJ0_CIRMR</name>
<dbReference type="AlphaFoldDB" id="A0ABD0NAJ0"/>
<sequence length="99" mass="10736">FVAAIAVNHSIEAGRSLAKNDFIVKLNPPRPQMIPSWDLSTALKGPPFELLTSADLWPLSLKMALLLALQALSVSASCLEFGPNDCKVVLKPRHGYVPK</sequence>
<feature type="non-terminal residue" evidence="1">
    <location>
        <position position="1"/>
    </location>
</feature>
<feature type="non-terminal residue" evidence="1">
    <location>
        <position position="99"/>
    </location>
</feature>
<keyword evidence="2" id="KW-1185">Reference proteome</keyword>